<dbReference type="Proteomes" id="UP000557872">
    <property type="component" value="Unassembled WGS sequence"/>
</dbReference>
<dbReference type="SUPFAM" id="SSF50331">
    <property type="entry name" value="MOP-like"/>
    <property type="match status" value="1"/>
</dbReference>
<dbReference type="GO" id="GO:0043190">
    <property type="term" value="C:ATP-binding cassette (ABC) transporter complex"/>
    <property type="evidence" value="ECO:0007669"/>
    <property type="project" value="InterPro"/>
</dbReference>
<dbReference type="InterPro" id="IPR027417">
    <property type="entry name" value="P-loop_NTPase"/>
</dbReference>
<dbReference type="Gene3D" id="2.40.50.100">
    <property type="match status" value="1"/>
</dbReference>
<feature type="domain" description="ABC transporter" evidence="4">
    <location>
        <begin position="4"/>
        <end position="234"/>
    </location>
</feature>
<gene>
    <name evidence="5" type="ORF">HW115_07040</name>
</gene>
<evidence type="ECO:0000259" key="4">
    <source>
        <dbReference type="PROSITE" id="PS50893"/>
    </source>
</evidence>
<dbReference type="InterPro" id="IPR008995">
    <property type="entry name" value="Mo/tungstate-bd_C_term_dom"/>
</dbReference>
<dbReference type="FunFam" id="3.40.50.300:FF:000133">
    <property type="entry name" value="Spermidine/putrescine import ATP-binding protein PotA"/>
    <property type="match status" value="1"/>
</dbReference>
<comment type="caution">
    <text evidence="5">The sequence shown here is derived from an EMBL/GenBank/DDBJ whole genome shotgun (WGS) entry which is preliminary data.</text>
</comment>
<name>A0A851GKV5_9BACT</name>
<dbReference type="SMART" id="SM00382">
    <property type="entry name" value="AAA"/>
    <property type="match status" value="1"/>
</dbReference>
<dbReference type="EMBL" id="JACBAZ010000002">
    <property type="protein sequence ID" value="NWK55360.1"/>
    <property type="molecule type" value="Genomic_DNA"/>
</dbReference>
<dbReference type="InterPro" id="IPR050093">
    <property type="entry name" value="ABC_SmlMolc_Importer"/>
</dbReference>
<dbReference type="GO" id="GO:0022857">
    <property type="term" value="F:transmembrane transporter activity"/>
    <property type="evidence" value="ECO:0007669"/>
    <property type="project" value="InterPro"/>
</dbReference>
<keyword evidence="3 5" id="KW-0067">ATP-binding</keyword>
<dbReference type="Gene3D" id="3.40.50.300">
    <property type="entry name" value="P-loop containing nucleotide triphosphate hydrolases"/>
    <property type="match status" value="1"/>
</dbReference>
<sequence>MEAIRVESIAKSFGKVQALNQASISIEQGELFFLLGSSGCGKTTLLRCIAGLETPDSGRILFGDRDVTSVPTHKREAAMVFQSYALWPHMSVGENIAFGLEERKIDPDEIDERVNEALSTVHLDGYADRQIDQLSGGQQQRVALARALVVRPACLLLDEPLSNLDAKLRTEMREEIRRIVKDNGLTAAYVTHDQEEALSMADRIAIIDQGHIEQVGTPEDIYRNPLSAHVASFVGKTNLLEAEVTRLVWDDDDDHLSVRVACPAGRFEGRITRRNWRPADGEKVFLSIRPEAFHPYHGGVPVNRLTGHVEDRTYLGGFVQYSIRGDGGHLWHVTDMNPHQMREIGEPVILSVDPSDVVILQS</sequence>
<dbReference type="Pfam" id="PF00005">
    <property type="entry name" value="ABC_tran"/>
    <property type="match status" value="1"/>
</dbReference>
<dbReference type="InterPro" id="IPR013611">
    <property type="entry name" value="Transp-assoc_OB_typ2"/>
</dbReference>
<evidence type="ECO:0000256" key="2">
    <source>
        <dbReference type="ARBA" id="ARBA00022741"/>
    </source>
</evidence>
<accession>A0A851GKV5</accession>
<dbReference type="GO" id="GO:0016887">
    <property type="term" value="F:ATP hydrolysis activity"/>
    <property type="evidence" value="ECO:0007669"/>
    <property type="project" value="InterPro"/>
</dbReference>
<keyword evidence="2" id="KW-0547">Nucleotide-binding</keyword>
<reference evidence="5 6" key="1">
    <citation type="submission" date="2020-07" db="EMBL/GenBank/DDBJ databases">
        <title>Roseicoccus Jingziensis gen. nov., sp. nov., isolated from coastal seawater.</title>
        <authorList>
            <person name="Feng X."/>
        </authorList>
    </citation>
    <scope>NUCLEOTIDE SEQUENCE [LARGE SCALE GENOMIC DNA]</scope>
    <source>
        <strain evidence="5 6">N1E253</strain>
    </source>
</reference>
<keyword evidence="1" id="KW-0813">Transport</keyword>
<dbReference type="GO" id="GO:0005524">
    <property type="term" value="F:ATP binding"/>
    <property type="evidence" value="ECO:0007669"/>
    <property type="project" value="UniProtKB-KW"/>
</dbReference>
<dbReference type="InterPro" id="IPR003593">
    <property type="entry name" value="AAA+_ATPase"/>
</dbReference>
<dbReference type="InterPro" id="IPR003439">
    <property type="entry name" value="ABC_transporter-like_ATP-bd"/>
</dbReference>
<protein>
    <submittedName>
        <fullName evidence="5">ABC transporter ATP-binding protein</fullName>
    </submittedName>
</protein>
<keyword evidence="6" id="KW-1185">Reference proteome</keyword>
<dbReference type="PROSITE" id="PS00211">
    <property type="entry name" value="ABC_TRANSPORTER_1"/>
    <property type="match status" value="1"/>
</dbReference>
<organism evidence="5 6">
    <name type="scientific">Oceaniferula marina</name>
    <dbReference type="NCBI Taxonomy" id="2748318"/>
    <lineage>
        <taxon>Bacteria</taxon>
        <taxon>Pseudomonadati</taxon>
        <taxon>Verrucomicrobiota</taxon>
        <taxon>Verrucomicrobiia</taxon>
        <taxon>Verrucomicrobiales</taxon>
        <taxon>Verrucomicrobiaceae</taxon>
        <taxon>Oceaniferula</taxon>
    </lineage>
</organism>
<evidence type="ECO:0000313" key="6">
    <source>
        <dbReference type="Proteomes" id="UP000557872"/>
    </source>
</evidence>
<dbReference type="PROSITE" id="PS50893">
    <property type="entry name" value="ABC_TRANSPORTER_2"/>
    <property type="match status" value="1"/>
</dbReference>
<evidence type="ECO:0000256" key="1">
    <source>
        <dbReference type="ARBA" id="ARBA00022448"/>
    </source>
</evidence>
<dbReference type="PANTHER" id="PTHR42781:SF4">
    <property type="entry name" value="SPERMIDINE_PUTRESCINE IMPORT ATP-BINDING PROTEIN POTA"/>
    <property type="match status" value="1"/>
</dbReference>
<dbReference type="SUPFAM" id="SSF52540">
    <property type="entry name" value="P-loop containing nucleoside triphosphate hydrolases"/>
    <property type="match status" value="1"/>
</dbReference>
<dbReference type="GO" id="GO:0015847">
    <property type="term" value="P:putrescine transport"/>
    <property type="evidence" value="ECO:0007669"/>
    <property type="project" value="UniProtKB-ARBA"/>
</dbReference>
<dbReference type="AlphaFoldDB" id="A0A851GKV5"/>
<dbReference type="Pfam" id="PF08402">
    <property type="entry name" value="TOBE_2"/>
    <property type="match status" value="1"/>
</dbReference>
<dbReference type="InterPro" id="IPR017871">
    <property type="entry name" value="ABC_transporter-like_CS"/>
</dbReference>
<evidence type="ECO:0000256" key="3">
    <source>
        <dbReference type="ARBA" id="ARBA00022840"/>
    </source>
</evidence>
<dbReference type="PANTHER" id="PTHR42781">
    <property type="entry name" value="SPERMIDINE/PUTRESCINE IMPORT ATP-BINDING PROTEIN POTA"/>
    <property type="match status" value="1"/>
</dbReference>
<proteinExistence type="predicted"/>
<evidence type="ECO:0000313" key="5">
    <source>
        <dbReference type="EMBL" id="NWK55360.1"/>
    </source>
</evidence>